<keyword evidence="2" id="KW-1185">Reference proteome</keyword>
<sequence>MITEKERQNMVHFLVTYFGVNPSELMNISDRVLEATYEFAYQRLEMESDF</sequence>
<dbReference type="EMBL" id="OBMQ01000004">
    <property type="protein sequence ID" value="SOC05941.1"/>
    <property type="molecule type" value="Genomic_DNA"/>
</dbReference>
<reference evidence="2" key="1">
    <citation type="submission" date="2017-08" db="EMBL/GenBank/DDBJ databases">
        <authorList>
            <person name="Varghese N."/>
            <person name="Submissions S."/>
        </authorList>
    </citation>
    <scope>NUCLEOTIDE SEQUENCE [LARGE SCALE GENOMIC DNA]</scope>
    <source>
        <strain evidence="2">JC22</strain>
    </source>
</reference>
<dbReference type="RefSeq" id="WP_141396947.1">
    <property type="nucleotide sequence ID" value="NZ_OBMQ01000004.1"/>
</dbReference>
<gene>
    <name evidence="1" type="ORF">SAMN05880501_104142</name>
</gene>
<evidence type="ECO:0008006" key="3">
    <source>
        <dbReference type="Google" id="ProtNLM"/>
    </source>
</evidence>
<organism evidence="1 2">
    <name type="scientific">Ureibacillus xyleni</name>
    <dbReference type="NCBI Taxonomy" id="614648"/>
    <lineage>
        <taxon>Bacteria</taxon>
        <taxon>Bacillati</taxon>
        <taxon>Bacillota</taxon>
        <taxon>Bacilli</taxon>
        <taxon>Bacillales</taxon>
        <taxon>Caryophanaceae</taxon>
        <taxon>Ureibacillus</taxon>
    </lineage>
</organism>
<evidence type="ECO:0000313" key="1">
    <source>
        <dbReference type="EMBL" id="SOC05941.1"/>
    </source>
</evidence>
<dbReference type="InterPro" id="IPR049615">
    <property type="entry name" value="BH0509-like"/>
</dbReference>
<proteinExistence type="predicted"/>
<dbReference type="OrthoDB" id="2740027at2"/>
<dbReference type="Proteomes" id="UP000219636">
    <property type="component" value="Unassembled WGS sequence"/>
</dbReference>
<dbReference type="AlphaFoldDB" id="A0A285SDM3"/>
<dbReference type="NCBIfam" id="NF033562">
    <property type="entry name" value="BH0509_fam"/>
    <property type="match status" value="1"/>
</dbReference>
<accession>A0A285SDM3</accession>
<name>A0A285SDM3_9BACL</name>
<protein>
    <recommendedName>
        <fullName evidence="3">BH0509 family protein</fullName>
    </recommendedName>
</protein>
<evidence type="ECO:0000313" key="2">
    <source>
        <dbReference type="Proteomes" id="UP000219636"/>
    </source>
</evidence>